<evidence type="ECO:0000313" key="2">
    <source>
        <dbReference type="Proteomes" id="UP000694257"/>
    </source>
</evidence>
<accession>A0ABX8RL70</accession>
<keyword evidence="2" id="KW-1185">Reference proteome</keyword>
<evidence type="ECO:0000313" key="1">
    <source>
        <dbReference type="EMBL" id="QXN89674.1"/>
    </source>
</evidence>
<reference evidence="1 2" key="1">
    <citation type="submission" date="2021-07" db="EMBL/GenBank/DDBJ databases">
        <title>Whole Genome Sequence of Nocardia Iowensis.</title>
        <authorList>
            <person name="Lamm A."/>
            <person name="Collins-Fairclough A.M."/>
            <person name="Bunk B."/>
            <person name="Sproer C."/>
        </authorList>
    </citation>
    <scope>NUCLEOTIDE SEQUENCE [LARGE SCALE GENOMIC DNA]</scope>
    <source>
        <strain evidence="1 2">NRRL 5646</strain>
    </source>
</reference>
<organism evidence="1 2">
    <name type="scientific">Nocardia iowensis</name>
    <dbReference type="NCBI Taxonomy" id="204891"/>
    <lineage>
        <taxon>Bacteria</taxon>
        <taxon>Bacillati</taxon>
        <taxon>Actinomycetota</taxon>
        <taxon>Actinomycetes</taxon>
        <taxon>Mycobacteriales</taxon>
        <taxon>Nocardiaceae</taxon>
        <taxon>Nocardia</taxon>
    </lineage>
</organism>
<evidence type="ECO:0008006" key="3">
    <source>
        <dbReference type="Google" id="ProtNLM"/>
    </source>
</evidence>
<dbReference type="RefSeq" id="WP_218470547.1">
    <property type="nucleotide sequence ID" value="NZ_BAABJN010000006.1"/>
</dbReference>
<proteinExistence type="predicted"/>
<name>A0ABX8RL70_NOCIO</name>
<protein>
    <recommendedName>
        <fullName evidence="3">PPIase</fullName>
    </recommendedName>
</protein>
<dbReference type="EMBL" id="CP078145">
    <property type="protein sequence ID" value="QXN89674.1"/>
    <property type="molecule type" value="Genomic_DNA"/>
</dbReference>
<sequence length="299" mass="33253">MAASHVSLVDVSLHAPVVVEIVAPAADATTFTAQVTYECTVTDPILVVQHGRADARSFLEGHLRADQRFFELAHGHTFAEINMVRRKLNAWLLGDALQNPPVEPGMEIRVSSVEVLMPSELTVFERQRREMWQSTFLAAERASLAASLASALEAHGLERRELLQQREHKLSAGLRSSHLDEVEKHLEKLGASPQSAFYLAYIRGELTTEELANRLQDDADWADMSRREAAKHAVTEYVSVLKEWFSRGGADYVNVDPDKLDGLINRLIDDTTAAIQVLPFNEQLEEIQAGQSDDGDEAD</sequence>
<dbReference type="Proteomes" id="UP000694257">
    <property type="component" value="Chromosome"/>
</dbReference>
<gene>
    <name evidence="1" type="ORF">KV110_29965</name>
</gene>